<dbReference type="Proteomes" id="UP000317624">
    <property type="component" value="Unassembled WGS sequence"/>
</dbReference>
<proteinExistence type="predicted"/>
<reference evidence="1 2" key="1">
    <citation type="submission" date="2019-07" db="EMBL/GenBank/DDBJ databases">
        <title>Hymenobacter sp. straun FUR1 Genome sequencing and assembly.</title>
        <authorList>
            <person name="Chhetri G."/>
        </authorList>
    </citation>
    <scope>NUCLEOTIDE SEQUENCE [LARGE SCALE GENOMIC DNA]</scope>
    <source>
        <strain evidence="1 2">Fur1</strain>
    </source>
</reference>
<dbReference type="AlphaFoldDB" id="A0A558BXG2"/>
<protein>
    <submittedName>
        <fullName evidence="1">T9SS type A sorting domain-containing protein</fullName>
    </submittedName>
</protein>
<dbReference type="SUPFAM" id="SSF75011">
    <property type="entry name" value="3-carboxy-cis,cis-mucoante lactonizing enzyme"/>
    <property type="match status" value="1"/>
</dbReference>
<name>A0A558BXG2_9BACT</name>
<accession>A0A558BXG2</accession>
<dbReference type="RefSeq" id="WP_144845806.1">
    <property type="nucleotide sequence ID" value="NZ_VMRJ01000002.1"/>
</dbReference>
<keyword evidence="2" id="KW-1185">Reference proteome</keyword>
<dbReference type="InterPro" id="IPR013431">
    <property type="entry name" value="Delta_60_rpt"/>
</dbReference>
<dbReference type="OrthoDB" id="9802683at2"/>
<sequence>MRASLRYVLFLLVGLVGLPHLVPAQTLDPAFHIPEIYQRAPVADAAQQPDGQYIVAGSFTRTNGQASNVLVRLTAAGAVDQTFRQNLSGAVVQARQVYPMANGQLLVIGNYQAGAVQRRYLFRLNADGTLDPTLTLTFPGSYAYPSVVQALVQPDGRILLLGYFSSSNAEVYRLLSDGSRDPSFAVTVRTGSQDTKMLLQPDGKIVLGGDVLQVNGNSTPFIARLNSDGSTDASYQPAAYTNARLYINTIALDANGALLVGGEALNVIGGRKQAVFRLLPSGALDPTFTLDASLLPRSCSRLVVQPGGQIVALFATYAFSANGTTTNYPLRDQLVRLLPSGALDPAFQLGSGPDMTITDIRSQANGSLLTWGGFHNFSGQRRTLALLQPSGAVDTGFAPLLQMPGSVQKILRQANGNILLTGSFNTIDGHFTDCIARLLPTGQPDITFSWRQPASATLSLKAAAVQANGQVLLAGSTLTSNSAVSTQPFFVRLALDGTPDASFAPTLAIPANFLSGIRLLAEQSNGLILVGGSFVDATGKANLTRLTATGSVDNSFSPPRNQPVVYSGFVQADGAIMSVGPAAQTPSYQYQQTVQRLLASGSPDAAFTYSPLPPSYEIGLAGIFDAPALRGYVTSGVYEINRTTQVLSRISATGAPVADFAAPFQAIPGPAESTPGVSSVAVQADGRLLVGGRMRSQSAPATIALARLESNGQLDTSFSTTFISSSAASVSSVVIQPDGATLVGGDFTEAGGQAATGLVRLLAPTLLVTVPAGQRSSAQLEAWPVPAHDVLHLSLASASSPQRVVLLNLLGKTMLTQAALQTELTLPVATLPRGVYVLRIEYADGSATRSVVLD</sequence>
<dbReference type="PANTHER" id="PTHR42754:SF1">
    <property type="entry name" value="LIPOPROTEIN"/>
    <property type="match status" value="1"/>
</dbReference>
<dbReference type="InterPro" id="IPR026444">
    <property type="entry name" value="Secre_tail"/>
</dbReference>
<dbReference type="EMBL" id="VMRJ01000002">
    <property type="protein sequence ID" value="TVT41182.1"/>
    <property type="molecule type" value="Genomic_DNA"/>
</dbReference>
<organism evidence="1 2">
    <name type="scientific">Hymenobacter setariae</name>
    <dbReference type="NCBI Taxonomy" id="2594794"/>
    <lineage>
        <taxon>Bacteria</taxon>
        <taxon>Pseudomonadati</taxon>
        <taxon>Bacteroidota</taxon>
        <taxon>Cytophagia</taxon>
        <taxon>Cytophagales</taxon>
        <taxon>Hymenobacteraceae</taxon>
        <taxon>Hymenobacter</taxon>
    </lineage>
</organism>
<dbReference type="Gene3D" id="2.80.10.50">
    <property type="match status" value="6"/>
</dbReference>
<evidence type="ECO:0000313" key="2">
    <source>
        <dbReference type="Proteomes" id="UP000317624"/>
    </source>
</evidence>
<dbReference type="PANTHER" id="PTHR42754">
    <property type="entry name" value="ENDOGLUCANASE"/>
    <property type="match status" value="1"/>
</dbReference>
<evidence type="ECO:0000313" key="1">
    <source>
        <dbReference type="EMBL" id="TVT41182.1"/>
    </source>
</evidence>
<comment type="caution">
    <text evidence="1">The sequence shown here is derived from an EMBL/GenBank/DDBJ whole genome shotgun (WGS) entry which is preliminary data.</text>
</comment>
<gene>
    <name evidence="1" type="ORF">FNT36_06895</name>
</gene>
<dbReference type="NCBIfam" id="TIGR02608">
    <property type="entry name" value="delta_60_rpt"/>
    <property type="match status" value="10"/>
</dbReference>
<dbReference type="NCBIfam" id="TIGR04183">
    <property type="entry name" value="Por_Secre_tail"/>
    <property type="match status" value="1"/>
</dbReference>
<dbReference type="Pfam" id="PF17164">
    <property type="entry name" value="DUF5122"/>
    <property type="match status" value="10"/>
</dbReference>